<dbReference type="SUPFAM" id="SSF51182">
    <property type="entry name" value="RmlC-like cupins"/>
    <property type="match status" value="1"/>
</dbReference>
<protein>
    <submittedName>
        <fullName evidence="1">Uncharacterized protein</fullName>
    </submittedName>
</protein>
<organism evidence="1 2">
    <name type="scientific">Duganella zoogloeoides</name>
    <dbReference type="NCBI Taxonomy" id="75659"/>
    <lineage>
        <taxon>Bacteria</taxon>
        <taxon>Pseudomonadati</taxon>
        <taxon>Pseudomonadota</taxon>
        <taxon>Betaproteobacteria</taxon>
        <taxon>Burkholderiales</taxon>
        <taxon>Oxalobacteraceae</taxon>
        <taxon>Telluria group</taxon>
        <taxon>Duganella</taxon>
    </lineage>
</organism>
<sequence>MSATKIILTPKARKPKCPIFILHRVKSMQTNSNADQLIQAVVNDTSNGLLMTYLEKILRDPQRLREIARSSYRHQLGFLKIALRNDPSGHSLRLHIWDSNTIALEDIHSHCADFMSRVVSGGIEESRYELEPGANFSLFRYRFDERACRHIAQKNGMTNVFQTSKVTFLEGAIYQRKSHELHTVRNIDSKTITLSAWGIRSKDAIVLKSASARAEDCVAAIGVSPNLVRTVLTDIVGG</sequence>
<keyword evidence="2" id="KW-1185">Reference proteome</keyword>
<accession>A0ABZ0XYP2</accession>
<evidence type="ECO:0000313" key="1">
    <source>
        <dbReference type="EMBL" id="WQH04703.1"/>
    </source>
</evidence>
<proteinExistence type="predicted"/>
<dbReference type="Proteomes" id="UP001326110">
    <property type="component" value="Chromosome"/>
</dbReference>
<name>A0ABZ0XYP2_9BURK</name>
<dbReference type="RefSeq" id="WP_154820066.1">
    <property type="nucleotide sequence ID" value="NZ_CP140152.1"/>
</dbReference>
<dbReference type="EMBL" id="CP140152">
    <property type="protein sequence ID" value="WQH04703.1"/>
    <property type="molecule type" value="Genomic_DNA"/>
</dbReference>
<dbReference type="InterPro" id="IPR011051">
    <property type="entry name" value="RmlC_Cupin_sf"/>
</dbReference>
<dbReference type="Gene3D" id="2.60.120.10">
    <property type="entry name" value="Jelly Rolls"/>
    <property type="match status" value="1"/>
</dbReference>
<evidence type="ECO:0000313" key="2">
    <source>
        <dbReference type="Proteomes" id="UP001326110"/>
    </source>
</evidence>
<dbReference type="InterPro" id="IPR014710">
    <property type="entry name" value="RmlC-like_jellyroll"/>
</dbReference>
<reference evidence="1 2" key="1">
    <citation type="submission" date="2023-11" db="EMBL/GenBank/DDBJ databases">
        <title>MicrobeMod: A computational toolkit for identifying prokaryotic methylation and restriction-modification with nanopore sequencing.</title>
        <authorList>
            <person name="Crits-Christoph A."/>
            <person name="Kang S.C."/>
            <person name="Lee H."/>
            <person name="Ostrov N."/>
        </authorList>
    </citation>
    <scope>NUCLEOTIDE SEQUENCE [LARGE SCALE GENOMIC DNA]</scope>
    <source>
        <strain evidence="1 2">ATCC 25935</strain>
    </source>
</reference>
<gene>
    <name evidence="1" type="ORF">SR858_27310</name>
</gene>
<dbReference type="GeneID" id="43167057"/>